<evidence type="ECO:0000313" key="4">
    <source>
        <dbReference type="EMBL" id="KAH7009444.1"/>
    </source>
</evidence>
<evidence type="ECO:0000256" key="2">
    <source>
        <dbReference type="ARBA" id="ARBA00022576"/>
    </source>
</evidence>
<evidence type="ECO:0008006" key="6">
    <source>
        <dbReference type="Google" id="ProtNLM"/>
    </source>
</evidence>
<dbReference type="InterPro" id="IPR027417">
    <property type="entry name" value="P-loop_NTPase"/>
</dbReference>
<gene>
    <name evidence="4" type="ORF">B0I36DRAFT_60023</name>
</gene>
<keyword evidence="3" id="KW-0808">Transferase</keyword>
<dbReference type="PANTHER" id="PTHR42684">
    <property type="entry name" value="ADENOSYLMETHIONINE-8-AMINO-7-OXONONANOATE AMINOTRANSFERASE"/>
    <property type="match status" value="1"/>
</dbReference>
<dbReference type="GO" id="GO:0004015">
    <property type="term" value="F:adenosylmethionine-8-amino-7-oxononanoate transaminase activity"/>
    <property type="evidence" value="ECO:0007669"/>
    <property type="project" value="TreeGrafter"/>
</dbReference>
<sequence>MNPPAALLWRHLRVFQIWGSNTDVGKTIFATTLCKAAAEHYSHEKVAFLKPVSTGAPHEADSWHMRTYAPDIANDTLFQYEVACSPHAAAKLSGQAIPLDSAVLAEIRSHAARRAALGSGWLFIETAGGVHSPGPSGTPQADLYAPMRVPALLVGDSKLGGISQTLAAYESLKLRGQDVEAIMLFQDAQYENHLYLQDYFQPSNVPVYTIPKPPQRNTDDRAEHRSMGAYYKRLSSDDSMRDLLANLDKRREDRINRLETMNQKATDTIWYPFTQQKLLSASQITAIDSAHGDFFQVLSPKAASDEALLQPAFDGSASWWTLGLGHGNPKLTLAAAYAAGRYGHVMFASSVHEPALALAETLLENMRNPRLARVFYSDNGSTGCEVATKMALRAARLRYGWSANDKVGILGLKGSYHGDTMGAMDCSEPGVFNEKVEWYTGKGHWLDFPTVRCHEGQWQVDIPEALQADLGCGGETFESLDEVFRLDERIGSATHKAYEDHILRELQRLVSRGHKFGALMLEPVVLGAGGMILADPLFQRTLVDVVRSSGSQLFSTSTQHSLPDDSPSNTDWSGLPVIFDEVFVGLYRLGRFSAASLLGVHPDISVHAKLLTGGLVPLCATLASESIFAAFESDDKSDALLHGHSYTAHPVGCQVALESLREMNRMRASGDWSWAWRPSQQEPEQRQQCANEAPLVWSVWSSDFVDQVSRVAARIEGVWALGSVLAITLRAGAGDEAGSGYKSTAAADLQARLRSGGDDGSWTAHTRVLGNVFYIMASQKTDKATVRGLEKLIAEALLE</sequence>
<dbReference type="Pfam" id="PF13500">
    <property type="entry name" value="AAA_26"/>
    <property type="match status" value="1"/>
</dbReference>
<accession>A0A9P8XPZ6</accession>
<dbReference type="RefSeq" id="XP_046004072.1">
    <property type="nucleotide sequence ID" value="XM_046163076.1"/>
</dbReference>
<dbReference type="GO" id="GO:0000287">
    <property type="term" value="F:magnesium ion binding"/>
    <property type="evidence" value="ECO:0007669"/>
    <property type="project" value="InterPro"/>
</dbReference>
<dbReference type="GO" id="GO:0005524">
    <property type="term" value="F:ATP binding"/>
    <property type="evidence" value="ECO:0007669"/>
    <property type="project" value="InterPro"/>
</dbReference>
<dbReference type="Proteomes" id="UP000756346">
    <property type="component" value="Unassembled WGS sequence"/>
</dbReference>
<dbReference type="PANTHER" id="PTHR42684:SF3">
    <property type="entry name" value="ADENOSYLMETHIONINE-8-AMINO-7-OXONONANOATE AMINOTRANSFERASE"/>
    <property type="match status" value="1"/>
</dbReference>
<reference evidence="4" key="1">
    <citation type="journal article" date="2021" name="Nat. Commun.">
        <title>Genetic determinants of endophytism in the Arabidopsis root mycobiome.</title>
        <authorList>
            <person name="Mesny F."/>
            <person name="Miyauchi S."/>
            <person name="Thiergart T."/>
            <person name="Pickel B."/>
            <person name="Atanasova L."/>
            <person name="Karlsson M."/>
            <person name="Huettel B."/>
            <person name="Barry K.W."/>
            <person name="Haridas S."/>
            <person name="Chen C."/>
            <person name="Bauer D."/>
            <person name="Andreopoulos W."/>
            <person name="Pangilinan J."/>
            <person name="LaButti K."/>
            <person name="Riley R."/>
            <person name="Lipzen A."/>
            <person name="Clum A."/>
            <person name="Drula E."/>
            <person name="Henrissat B."/>
            <person name="Kohler A."/>
            <person name="Grigoriev I.V."/>
            <person name="Martin F.M."/>
            <person name="Hacquard S."/>
        </authorList>
    </citation>
    <scope>NUCLEOTIDE SEQUENCE</scope>
    <source>
        <strain evidence="4">MPI-CAGE-CH-0230</strain>
    </source>
</reference>
<comment type="subcellular location">
    <subcellularLocation>
        <location evidence="1">Mitochondrion</location>
    </subcellularLocation>
</comment>
<dbReference type="InterPro" id="IPR049704">
    <property type="entry name" value="Aminotrans_3_PPA_site"/>
</dbReference>
<dbReference type="GO" id="GO:0005739">
    <property type="term" value="C:mitochondrion"/>
    <property type="evidence" value="ECO:0007669"/>
    <property type="project" value="UniProtKB-SubCell"/>
</dbReference>
<dbReference type="EMBL" id="JAGTJQ010000018">
    <property type="protein sequence ID" value="KAH7009444.1"/>
    <property type="molecule type" value="Genomic_DNA"/>
</dbReference>
<dbReference type="Pfam" id="PF00202">
    <property type="entry name" value="Aminotran_3"/>
    <property type="match status" value="2"/>
</dbReference>
<dbReference type="InterPro" id="IPR004472">
    <property type="entry name" value="DTB_synth_BioD"/>
</dbReference>
<dbReference type="FunFam" id="3.90.1150.10:FF:000080">
    <property type="entry name" value="Bifunctional dethiobiotin synthetase/adenosylmethionine-8-amino-7-oxononanoate aminotransferase"/>
    <property type="match status" value="1"/>
</dbReference>
<dbReference type="HAMAP" id="MF_00336">
    <property type="entry name" value="BioD"/>
    <property type="match status" value="1"/>
</dbReference>
<protein>
    <recommendedName>
        <fullName evidence="6">Adenosylmethionine-8-amino-7-oxononanoate aminotransferase</fullName>
    </recommendedName>
</protein>
<dbReference type="SUPFAM" id="SSF53383">
    <property type="entry name" value="PLP-dependent transferases"/>
    <property type="match status" value="1"/>
</dbReference>
<dbReference type="SUPFAM" id="SSF52540">
    <property type="entry name" value="P-loop containing nucleoside triphosphate hydrolases"/>
    <property type="match status" value="1"/>
</dbReference>
<evidence type="ECO:0000313" key="5">
    <source>
        <dbReference type="Proteomes" id="UP000756346"/>
    </source>
</evidence>
<dbReference type="InterPro" id="IPR015421">
    <property type="entry name" value="PyrdxlP-dep_Trfase_major"/>
</dbReference>
<dbReference type="GeneID" id="70192622"/>
<proteinExistence type="inferred from homology"/>
<dbReference type="GO" id="GO:0030170">
    <property type="term" value="F:pyridoxal phosphate binding"/>
    <property type="evidence" value="ECO:0007669"/>
    <property type="project" value="InterPro"/>
</dbReference>
<dbReference type="InterPro" id="IPR015424">
    <property type="entry name" value="PyrdxlP-dep_Trfase"/>
</dbReference>
<name>A0A9P8XPZ6_9PEZI</name>
<keyword evidence="2" id="KW-0032">Aminotransferase</keyword>
<dbReference type="CDD" id="cd03109">
    <property type="entry name" value="DTBS"/>
    <property type="match status" value="1"/>
</dbReference>
<dbReference type="InterPro" id="IPR005814">
    <property type="entry name" value="Aminotrans_3"/>
</dbReference>
<evidence type="ECO:0000256" key="1">
    <source>
        <dbReference type="ARBA" id="ARBA00004173"/>
    </source>
</evidence>
<dbReference type="PROSITE" id="PS00600">
    <property type="entry name" value="AA_TRANSFER_CLASS_3"/>
    <property type="match status" value="1"/>
</dbReference>
<organism evidence="4 5">
    <name type="scientific">Microdochium trichocladiopsis</name>
    <dbReference type="NCBI Taxonomy" id="1682393"/>
    <lineage>
        <taxon>Eukaryota</taxon>
        <taxon>Fungi</taxon>
        <taxon>Dikarya</taxon>
        <taxon>Ascomycota</taxon>
        <taxon>Pezizomycotina</taxon>
        <taxon>Sordariomycetes</taxon>
        <taxon>Xylariomycetidae</taxon>
        <taxon>Xylariales</taxon>
        <taxon>Microdochiaceae</taxon>
        <taxon>Microdochium</taxon>
    </lineage>
</organism>
<comment type="caution">
    <text evidence="4">The sequence shown here is derived from an EMBL/GenBank/DDBJ whole genome shotgun (WGS) entry which is preliminary data.</text>
</comment>
<dbReference type="Gene3D" id="3.40.640.10">
    <property type="entry name" value="Type I PLP-dependent aspartate aminotransferase-like (Major domain)"/>
    <property type="match status" value="1"/>
</dbReference>
<dbReference type="GO" id="GO:0009102">
    <property type="term" value="P:biotin biosynthetic process"/>
    <property type="evidence" value="ECO:0007669"/>
    <property type="project" value="InterPro"/>
</dbReference>
<evidence type="ECO:0000256" key="3">
    <source>
        <dbReference type="ARBA" id="ARBA00022679"/>
    </source>
</evidence>
<dbReference type="Gene3D" id="3.40.50.300">
    <property type="entry name" value="P-loop containing nucleotide triphosphate hydrolases"/>
    <property type="match status" value="1"/>
</dbReference>
<dbReference type="GO" id="GO:0004141">
    <property type="term" value="F:dethiobiotin synthase activity"/>
    <property type="evidence" value="ECO:0007669"/>
    <property type="project" value="InterPro"/>
</dbReference>
<dbReference type="AlphaFoldDB" id="A0A9P8XPZ6"/>
<dbReference type="OrthoDB" id="425114at2759"/>
<keyword evidence="5" id="KW-1185">Reference proteome</keyword>